<keyword evidence="1" id="KW-0472">Membrane</keyword>
<dbReference type="EMBL" id="CP009458">
    <property type="protein sequence ID" value="AIR62133.1"/>
    <property type="molecule type" value="Genomic_DNA"/>
</dbReference>
<evidence type="ECO:0000313" key="3">
    <source>
        <dbReference type="Proteomes" id="UP000029516"/>
    </source>
</evidence>
<proteinExistence type="predicted"/>
<accession>A0AAN0S607</accession>
<dbReference type="Proteomes" id="UP000029516">
    <property type="component" value="Chromosome"/>
</dbReference>
<keyword evidence="1" id="KW-0812">Transmembrane</keyword>
<dbReference type="AlphaFoldDB" id="A0AAN0S607"/>
<gene>
    <name evidence="2" type="ORF">LH23_16175</name>
</gene>
<protein>
    <submittedName>
        <fullName evidence="2">Uncharacterized protein</fullName>
    </submittedName>
</protein>
<keyword evidence="1" id="KW-1133">Transmembrane helix</keyword>
<organism evidence="2 3">
    <name type="scientific">Cedecea neteri</name>
    <dbReference type="NCBI Taxonomy" id="158822"/>
    <lineage>
        <taxon>Bacteria</taxon>
        <taxon>Pseudomonadati</taxon>
        <taxon>Pseudomonadota</taxon>
        <taxon>Gammaproteobacteria</taxon>
        <taxon>Enterobacterales</taxon>
        <taxon>Enterobacteriaceae</taxon>
        <taxon>Cedecea</taxon>
    </lineage>
</organism>
<dbReference type="RefSeq" id="WP_039293100.1">
    <property type="nucleotide sequence ID" value="NZ_CP009458.1"/>
</dbReference>
<evidence type="ECO:0000313" key="2">
    <source>
        <dbReference type="EMBL" id="AIR62133.1"/>
    </source>
</evidence>
<evidence type="ECO:0000256" key="1">
    <source>
        <dbReference type="SAM" id="Phobius"/>
    </source>
</evidence>
<reference evidence="2 3" key="1">
    <citation type="submission" date="2014-09" db="EMBL/GenBank/DDBJ databases">
        <authorList>
            <person name="Chan K.-G."/>
        </authorList>
    </citation>
    <scope>NUCLEOTIDE SEQUENCE [LARGE SCALE GENOMIC DNA]</scope>
    <source>
        <strain evidence="2 3">M006</strain>
    </source>
</reference>
<dbReference type="KEGG" id="cem:LH23_16175"/>
<feature type="transmembrane region" description="Helical" evidence="1">
    <location>
        <begin position="20"/>
        <end position="49"/>
    </location>
</feature>
<name>A0AAN0S607_9ENTR</name>
<sequence>MNEQLIAFEAMLAAKDSAQWAWWTMAASIATVLISLATLGMAFTALNTWRDEEELKLKMEFKRAVLELIYALESMPEIWWYHQISIARTRLNAYPEIANRIDDDAQIYFKKQALKEAFDDATKAWLMCEHLFSDSQTDSDWTKFNDEFRPYIMRGGNKQLLSNILDSLSFKLKML</sequence>